<feature type="chain" id="PRO_5012867706" description="Secreted protein" evidence="2">
    <location>
        <begin position="22"/>
        <end position="106"/>
    </location>
</feature>
<evidence type="ECO:0000313" key="3">
    <source>
        <dbReference type="EMBL" id="OQM74837.1"/>
    </source>
</evidence>
<evidence type="ECO:0008006" key="5">
    <source>
        <dbReference type="Google" id="ProtNLM"/>
    </source>
</evidence>
<dbReference type="EMBL" id="MDET01000023">
    <property type="protein sequence ID" value="OQM74837.1"/>
    <property type="molecule type" value="Genomic_DNA"/>
</dbReference>
<dbReference type="RefSeq" id="WP_080920502.1">
    <property type="nucleotide sequence ID" value="NZ_MDET01000023.1"/>
</dbReference>
<accession>A0A1V8RNS8</accession>
<comment type="caution">
    <text evidence="3">The sequence shown here is derived from an EMBL/GenBank/DDBJ whole genome shotgun (WGS) entry which is preliminary data.</text>
</comment>
<feature type="signal peptide" evidence="2">
    <location>
        <begin position="1"/>
        <end position="21"/>
    </location>
</feature>
<reference evidence="3 4" key="1">
    <citation type="journal article" date="2016" name="Int. J. Syst. Evol. Microbiol.">
        <title>Pseudaminobacter manganicus sp. nov., isolated from sludge of a manganese mine.</title>
        <authorList>
            <person name="Li J."/>
            <person name="Huang J."/>
            <person name="Liao S."/>
            <person name="Wang G."/>
        </authorList>
    </citation>
    <scope>NUCLEOTIDE SEQUENCE [LARGE SCALE GENOMIC DNA]</scope>
    <source>
        <strain evidence="3 4">JH-7</strain>
    </source>
</reference>
<evidence type="ECO:0000256" key="1">
    <source>
        <dbReference type="SAM" id="MobiDB-lite"/>
    </source>
</evidence>
<keyword evidence="4" id="KW-1185">Reference proteome</keyword>
<dbReference type="AlphaFoldDB" id="A0A1V8RNS8"/>
<organism evidence="3 4">
    <name type="scientific">Manganibacter manganicus</name>
    <dbReference type="NCBI Taxonomy" id="1873176"/>
    <lineage>
        <taxon>Bacteria</taxon>
        <taxon>Pseudomonadati</taxon>
        <taxon>Pseudomonadota</taxon>
        <taxon>Alphaproteobacteria</taxon>
        <taxon>Hyphomicrobiales</taxon>
        <taxon>Phyllobacteriaceae</taxon>
        <taxon>Manganibacter</taxon>
    </lineage>
</organism>
<gene>
    <name evidence="3" type="ORF">BFN67_04195</name>
</gene>
<dbReference type="OrthoDB" id="8400919at2"/>
<feature type="region of interest" description="Disordered" evidence="1">
    <location>
        <begin position="24"/>
        <end position="106"/>
    </location>
</feature>
<dbReference type="Proteomes" id="UP000191905">
    <property type="component" value="Unassembled WGS sequence"/>
</dbReference>
<protein>
    <recommendedName>
        <fullName evidence="5">Secreted protein</fullName>
    </recommendedName>
</protein>
<name>A0A1V8RNS8_9HYPH</name>
<proteinExistence type="predicted"/>
<keyword evidence="2" id="KW-0732">Signal</keyword>
<dbReference type="STRING" id="1873176.BFN67_04195"/>
<sequence>MRAKLTGVLMLALAIPAVALAAEETAPGQTEPQAEKCKVQPESESQEPVENGKAGDGESLTGKLDPCNGVLKPPATGDTGMTKPAPDQGKTPVIKPGEIPAQPPKQ</sequence>
<evidence type="ECO:0000313" key="4">
    <source>
        <dbReference type="Proteomes" id="UP000191905"/>
    </source>
</evidence>
<evidence type="ECO:0000256" key="2">
    <source>
        <dbReference type="SAM" id="SignalP"/>
    </source>
</evidence>